<accession>A0A927R3M5</accession>
<dbReference type="AlphaFoldDB" id="A0A927R3M5"/>
<dbReference type="Pfam" id="PF05043">
    <property type="entry name" value="Mga"/>
    <property type="match status" value="1"/>
</dbReference>
<dbReference type="PANTHER" id="PTHR30185:SF18">
    <property type="entry name" value="TRANSCRIPTIONAL REGULATOR MTLR"/>
    <property type="match status" value="1"/>
</dbReference>
<name>A0A927R3M5_9BACL</name>
<dbReference type="SUPFAM" id="SSF63520">
    <property type="entry name" value="PTS-regulatory domain, PRD"/>
    <property type="match status" value="1"/>
</dbReference>
<evidence type="ECO:0000259" key="5">
    <source>
        <dbReference type="Pfam" id="PF00874"/>
    </source>
</evidence>
<dbReference type="GO" id="GO:0006355">
    <property type="term" value="P:regulation of DNA-templated transcription"/>
    <property type="evidence" value="ECO:0007669"/>
    <property type="project" value="InterPro"/>
</dbReference>
<evidence type="ECO:0000256" key="2">
    <source>
        <dbReference type="ARBA" id="ARBA00023015"/>
    </source>
</evidence>
<evidence type="ECO:0000259" key="7">
    <source>
        <dbReference type="Pfam" id="PF08280"/>
    </source>
</evidence>
<dbReference type="RefSeq" id="WP_192599009.1">
    <property type="nucleotide sequence ID" value="NZ_JADBEL010000012.1"/>
</dbReference>
<dbReference type="Gene3D" id="3.40.50.2300">
    <property type="match status" value="1"/>
</dbReference>
<gene>
    <name evidence="8" type="ORF">H4683_002376</name>
</gene>
<reference evidence="8" key="1">
    <citation type="submission" date="2020-10" db="EMBL/GenBank/DDBJ databases">
        <title>Genomic Encyclopedia of Type Strains, Phase IV (KMG-IV): sequencing the most valuable type-strain genomes for metagenomic binning, comparative biology and taxonomic classification.</title>
        <authorList>
            <person name="Goeker M."/>
        </authorList>
    </citation>
    <scope>NUCLEOTIDE SEQUENCE</scope>
    <source>
        <strain evidence="8">DSM 13886</strain>
    </source>
</reference>
<dbReference type="Proteomes" id="UP000658225">
    <property type="component" value="Unassembled WGS sequence"/>
</dbReference>
<dbReference type="InterPro" id="IPR011608">
    <property type="entry name" value="PRD"/>
</dbReference>
<evidence type="ECO:0000256" key="4">
    <source>
        <dbReference type="ARBA" id="ARBA00023163"/>
    </source>
</evidence>
<proteinExistence type="predicted"/>
<evidence type="ECO:0000259" key="6">
    <source>
        <dbReference type="Pfam" id="PF05043"/>
    </source>
</evidence>
<evidence type="ECO:0000256" key="3">
    <source>
        <dbReference type="ARBA" id="ARBA00023159"/>
    </source>
</evidence>
<dbReference type="PANTHER" id="PTHR30185">
    <property type="entry name" value="CRYPTIC BETA-GLUCOSIDE BGL OPERON ANTITERMINATOR"/>
    <property type="match status" value="1"/>
</dbReference>
<keyword evidence="3" id="KW-0010">Activator</keyword>
<dbReference type="Pfam" id="PF08280">
    <property type="entry name" value="HTH_Mga"/>
    <property type="match status" value="1"/>
</dbReference>
<feature type="domain" description="Mga helix-turn-helix" evidence="6">
    <location>
        <begin position="79"/>
        <end position="152"/>
    </location>
</feature>
<evidence type="ECO:0000313" key="9">
    <source>
        <dbReference type="Proteomes" id="UP000658225"/>
    </source>
</evidence>
<dbReference type="Gene3D" id="1.10.10.10">
    <property type="entry name" value="Winged helix-like DNA-binding domain superfamily/Winged helix DNA-binding domain"/>
    <property type="match status" value="1"/>
</dbReference>
<dbReference type="InterPro" id="IPR013199">
    <property type="entry name" value="HTH_Mga_DNA-bd_dom"/>
</dbReference>
<keyword evidence="4" id="KW-0804">Transcription</keyword>
<dbReference type="InterPro" id="IPR050661">
    <property type="entry name" value="BglG_antiterminators"/>
</dbReference>
<keyword evidence="9" id="KW-1185">Reference proteome</keyword>
<comment type="caution">
    <text evidence="8">The sequence shown here is derived from an EMBL/GenBank/DDBJ whole genome shotgun (WGS) entry which is preliminary data.</text>
</comment>
<organism evidence="8 9">
    <name type="scientific">Sporosarcina limicola</name>
    <dbReference type="NCBI Taxonomy" id="34101"/>
    <lineage>
        <taxon>Bacteria</taxon>
        <taxon>Bacillati</taxon>
        <taxon>Bacillota</taxon>
        <taxon>Bacilli</taxon>
        <taxon>Bacillales</taxon>
        <taxon>Caryophanaceae</taxon>
        <taxon>Sporosarcina</taxon>
    </lineage>
</organism>
<dbReference type="Gene3D" id="1.10.1790.10">
    <property type="entry name" value="PRD domain"/>
    <property type="match status" value="1"/>
</dbReference>
<dbReference type="EMBL" id="JADBEL010000012">
    <property type="protein sequence ID" value="MBE1555271.1"/>
    <property type="molecule type" value="Genomic_DNA"/>
</dbReference>
<feature type="domain" description="PRD" evidence="5">
    <location>
        <begin position="175"/>
        <end position="260"/>
    </location>
</feature>
<keyword evidence="1" id="KW-0677">Repeat</keyword>
<evidence type="ECO:0000313" key="8">
    <source>
        <dbReference type="EMBL" id="MBE1555271.1"/>
    </source>
</evidence>
<dbReference type="Pfam" id="PF00874">
    <property type="entry name" value="PRD"/>
    <property type="match status" value="1"/>
</dbReference>
<dbReference type="InterPro" id="IPR036388">
    <property type="entry name" value="WH-like_DNA-bd_sf"/>
</dbReference>
<feature type="domain" description="M protein trans-acting positive regulator (MGA) HTH" evidence="7">
    <location>
        <begin position="4"/>
        <end position="59"/>
    </location>
</feature>
<dbReference type="InterPro" id="IPR036634">
    <property type="entry name" value="PRD_sf"/>
</dbReference>
<protein>
    <submittedName>
        <fullName evidence="8">Biotin operon repressor</fullName>
    </submittedName>
</protein>
<sequence length="477" mass="55522">MISERQKEILKVLEEQVEWIASAKLGKIIGCSYKTIQSDIKPLGKLLPQGWEIEKSRGKGLKLKKPLDEGVNIELRGTNEDQLEYGIVKLLTSGEEYTIQSLSDKIYFSSRTVQSLLQKIEDNLRIYQLKLNRRPLEIRGPEVLIRLYLYKLGKKILGEYQLLKATYKDHDYYVKTIKSFEKHLGITFYPQPLVNLIFFLDTSISRIKAGYHTEINPSSEKVTKVELYRKLAPFFDLLETEFDIQINDSERALLFIAFVNTDFTYTEIIEHPQKTLSYLNDNHKKHESLFEFISFFEKELHLPLLASDTFVLSIYDFYQKIKLRSLDKRFAYTVNQDPSISISYLFPETYQKVEIAFTKWKSTNNSSYLMVHDISTLTILFERFIAESGIYKKRVLVVSSLTYMFSQLTVAILNREFQGHIDLISQDSDTISKEEVQKLAIDLVISDTPLDDLDIKTILINKVPTHRDLTNIRKVIS</sequence>
<keyword evidence="2" id="KW-0805">Transcription regulation</keyword>
<dbReference type="InterPro" id="IPR007737">
    <property type="entry name" value="Mga_HTH"/>
</dbReference>
<evidence type="ECO:0000256" key="1">
    <source>
        <dbReference type="ARBA" id="ARBA00022737"/>
    </source>
</evidence>